<gene>
    <name evidence="3" type="ORF">QE152_g33618</name>
</gene>
<protein>
    <submittedName>
        <fullName evidence="3">Rap/ran-GAP</fullName>
    </submittedName>
</protein>
<feature type="domain" description="Rap-GAP" evidence="2">
    <location>
        <begin position="1"/>
        <end position="102"/>
    </location>
</feature>
<dbReference type="GO" id="GO:0005634">
    <property type="term" value="C:nucleus"/>
    <property type="evidence" value="ECO:0007669"/>
    <property type="project" value="InterPro"/>
</dbReference>
<keyword evidence="4" id="KW-1185">Reference proteome</keyword>
<dbReference type="Pfam" id="PF02145">
    <property type="entry name" value="Rap_GAP"/>
    <property type="match status" value="1"/>
</dbReference>
<reference evidence="3 4" key="1">
    <citation type="journal article" date="2024" name="BMC Genomics">
        <title>De novo assembly and annotation of Popillia japonica's genome with initial clues to its potential as an invasive pest.</title>
        <authorList>
            <person name="Cucini C."/>
            <person name="Boschi S."/>
            <person name="Funari R."/>
            <person name="Cardaioli E."/>
            <person name="Iannotti N."/>
            <person name="Marturano G."/>
            <person name="Paoli F."/>
            <person name="Bruttini M."/>
            <person name="Carapelli A."/>
            <person name="Frati F."/>
            <person name="Nardi F."/>
        </authorList>
    </citation>
    <scope>NUCLEOTIDE SEQUENCE [LARGE SCALE GENOMIC DNA]</scope>
    <source>
        <strain evidence="3">DMR45628</strain>
    </source>
</reference>
<evidence type="ECO:0000313" key="3">
    <source>
        <dbReference type="EMBL" id="KAK9694334.1"/>
    </source>
</evidence>
<dbReference type="GO" id="GO:0005096">
    <property type="term" value="F:GTPase activator activity"/>
    <property type="evidence" value="ECO:0007669"/>
    <property type="project" value="UniProtKB-KW"/>
</dbReference>
<name>A0AAW1IW32_POPJA</name>
<dbReference type="Gene3D" id="3.40.50.11210">
    <property type="entry name" value="Rap/Ran-GAP"/>
    <property type="match status" value="1"/>
</dbReference>
<dbReference type="SUPFAM" id="SSF111347">
    <property type="entry name" value="Rap/Ran-GAP"/>
    <property type="match status" value="1"/>
</dbReference>
<dbReference type="GO" id="GO:0005737">
    <property type="term" value="C:cytoplasm"/>
    <property type="evidence" value="ECO:0007669"/>
    <property type="project" value="TreeGrafter"/>
</dbReference>
<evidence type="ECO:0000313" key="4">
    <source>
        <dbReference type="Proteomes" id="UP001458880"/>
    </source>
</evidence>
<dbReference type="PANTHER" id="PTHR10063">
    <property type="entry name" value="TUBERIN"/>
    <property type="match status" value="1"/>
</dbReference>
<dbReference type="GO" id="GO:0051056">
    <property type="term" value="P:regulation of small GTPase mediated signal transduction"/>
    <property type="evidence" value="ECO:0007669"/>
    <property type="project" value="InterPro"/>
</dbReference>
<evidence type="ECO:0000259" key="2">
    <source>
        <dbReference type="PROSITE" id="PS50085"/>
    </source>
</evidence>
<comment type="caution">
    <text evidence="3">The sequence shown here is derived from an EMBL/GenBank/DDBJ whole genome shotgun (WGS) entry which is preliminary data.</text>
</comment>
<organism evidence="3 4">
    <name type="scientific">Popillia japonica</name>
    <name type="common">Japanese beetle</name>
    <dbReference type="NCBI Taxonomy" id="7064"/>
    <lineage>
        <taxon>Eukaryota</taxon>
        <taxon>Metazoa</taxon>
        <taxon>Ecdysozoa</taxon>
        <taxon>Arthropoda</taxon>
        <taxon>Hexapoda</taxon>
        <taxon>Insecta</taxon>
        <taxon>Pterygota</taxon>
        <taxon>Neoptera</taxon>
        <taxon>Endopterygota</taxon>
        <taxon>Coleoptera</taxon>
        <taxon>Polyphaga</taxon>
        <taxon>Scarabaeiformia</taxon>
        <taxon>Scarabaeidae</taxon>
        <taxon>Rutelinae</taxon>
        <taxon>Popillia</taxon>
    </lineage>
</organism>
<dbReference type="InterPro" id="IPR000331">
    <property type="entry name" value="Rap/Ran_GAP_dom"/>
</dbReference>
<keyword evidence="1" id="KW-0343">GTPase activation</keyword>
<dbReference type="PROSITE" id="PS50085">
    <property type="entry name" value="RAPGAP"/>
    <property type="match status" value="1"/>
</dbReference>
<dbReference type="AlphaFoldDB" id="A0AAW1IW32"/>
<dbReference type="InterPro" id="IPR035974">
    <property type="entry name" value="Rap/Ran-GAP_sf"/>
</dbReference>
<proteinExistence type="predicted"/>
<evidence type="ECO:0000256" key="1">
    <source>
        <dbReference type="ARBA" id="ARBA00022468"/>
    </source>
</evidence>
<dbReference type="Proteomes" id="UP001458880">
    <property type="component" value="Unassembled WGS sequence"/>
</dbReference>
<accession>A0AAW1IW32</accession>
<sequence length="102" mass="11709">MLIVLNKTRHLGNDEVHIVWSDHNRDYRRDIIPTEFCDVLITIYPLGNCLNRITVNCKPEVPYFGVLFDEAIVESNMLAGLVKATVICASRAKRTTLPFYQQ</sequence>
<dbReference type="PANTHER" id="PTHR10063:SF11">
    <property type="entry name" value="RHO GTPASE-ACTIVATING PROTEIN CG5521-RELATED"/>
    <property type="match status" value="1"/>
</dbReference>
<dbReference type="EMBL" id="JASPKY010000516">
    <property type="protein sequence ID" value="KAK9694334.1"/>
    <property type="molecule type" value="Genomic_DNA"/>
</dbReference>
<dbReference type="InterPro" id="IPR027107">
    <property type="entry name" value="Tuberin/Ral-act_asu"/>
</dbReference>